<accession>A0ABX0GXE0</accession>
<evidence type="ECO:0000313" key="2">
    <source>
        <dbReference type="EMBL" id="NHC15589.1"/>
    </source>
</evidence>
<protein>
    <submittedName>
        <fullName evidence="2">YcaO-like family protein</fullName>
    </submittedName>
</protein>
<dbReference type="PROSITE" id="PS51664">
    <property type="entry name" value="YCAO"/>
    <property type="match status" value="1"/>
</dbReference>
<evidence type="ECO:0000313" key="3">
    <source>
        <dbReference type="Proteomes" id="UP000800981"/>
    </source>
</evidence>
<keyword evidence="3" id="KW-1185">Reference proteome</keyword>
<dbReference type="Gene3D" id="3.30.1330.230">
    <property type="match status" value="1"/>
</dbReference>
<gene>
    <name evidence="2" type="ORF">G9H71_17550</name>
</gene>
<dbReference type="RefSeq" id="WP_166284089.1">
    <property type="nucleotide sequence ID" value="NZ_JAANNP010000039.1"/>
</dbReference>
<evidence type="ECO:0000259" key="1">
    <source>
        <dbReference type="PROSITE" id="PS51664"/>
    </source>
</evidence>
<dbReference type="Pfam" id="PF02624">
    <property type="entry name" value="YcaO"/>
    <property type="match status" value="1"/>
</dbReference>
<proteinExistence type="predicted"/>
<dbReference type="InterPro" id="IPR003776">
    <property type="entry name" value="YcaO-like_dom"/>
</dbReference>
<name>A0ABX0GXE0_9ACTN</name>
<comment type="caution">
    <text evidence="2">The sequence shown here is derived from an EMBL/GenBank/DDBJ whole genome shotgun (WGS) entry which is preliminary data.</text>
</comment>
<sequence length="453" mass="46929">MTATLDSAAGLARSAHLVPPDELGLWTVAVDVGLEESRTEAAGDGPNLHLVGACGWTRADALMRGAGEAVERLALVPPPSEAGRARVPAGAPGRVLLGTPEVGRSDPRLDAVDLDCLPAVELLAGGDGQGVEMAGLPVPVMPVLLPAAAVDDPVRGPERRYVDPGPTGAAAGPDLAFATERGLLEVVERDAAQCAWALRPPLPVVHPLDLPDGARRGDGGAARQLERALDGLEVQIASVILPSGISGLSIALTMLVDSTGPRPVLASGAKSAWSTVEAVQGSAREALQVLTLLRGVVDRHPALPPGATVENDSDRARFCTTSAAVDAARAWLDRCRPAVAADLGTAADLGAAADLDLRAVAPDDVPGRVEHLVNALRAQGLRPLVCDLTPRLPAPVRSLGWNAVHALVLGAQPLRMDERPAWSWVRPRLEDRARAWGVPVPAVLGELPPQPLV</sequence>
<feature type="domain" description="YcaO" evidence="1">
    <location>
        <begin position="53"/>
        <end position="453"/>
    </location>
</feature>
<dbReference type="EMBL" id="JAANNP010000039">
    <property type="protein sequence ID" value="NHC15589.1"/>
    <property type="molecule type" value="Genomic_DNA"/>
</dbReference>
<reference evidence="2 3" key="1">
    <citation type="submission" date="2020-03" db="EMBL/GenBank/DDBJ databases">
        <title>Two novel Motilibacter sp.</title>
        <authorList>
            <person name="Liu S."/>
        </authorList>
    </citation>
    <scope>NUCLEOTIDE SEQUENCE [LARGE SCALE GENOMIC DNA]</scope>
    <source>
        <strain evidence="2 3">E257</strain>
    </source>
</reference>
<organism evidence="2 3">
    <name type="scientific">Motilibacter deserti</name>
    <dbReference type="NCBI Taxonomy" id="2714956"/>
    <lineage>
        <taxon>Bacteria</taxon>
        <taxon>Bacillati</taxon>
        <taxon>Actinomycetota</taxon>
        <taxon>Actinomycetes</taxon>
        <taxon>Motilibacterales</taxon>
        <taxon>Motilibacteraceae</taxon>
        <taxon>Motilibacter</taxon>
    </lineage>
</organism>
<dbReference type="Proteomes" id="UP000800981">
    <property type="component" value="Unassembled WGS sequence"/>
</dbReference>